<evidence type="ECO:0000313" key="4">
    <source>
        <dbReference type="Proteomes" id="UP001188597"/>
    </source>
</evidence>
<gene>
    <name evidence="3" type="ORF">RJ639_044382</name>
</gene>
<sequence>MLELAKLLHKKGLHITFVNTEFNHKRFLKDGDQTPSMAYRIFASKLFRMGFLHADATQDINALCESTRRSCYAPFLDLCAKLDDPPVSSIVSDGFMTFTLDAAEVLGIPIILFWTLSACGFMGLYQCQTLFDRGLIPLKILGHRRRLHFKYEKDIRLKDFPGIIRTTNQDDFFWNFCLEAAKRSYKASANVIQTFDALEPDLVNALSAMLPDLYTIGPVQLLLNQTSLPSEEEQLKFIGYSLWKEEHVCLEWLNSKGPNSVVYVNFGSIIVVTPQQLVEFALGLANSNQPFPWIIRPDLVVGKSAILPPEFVEVTRKRGFVASWCPQEQVLIHPSIGGFLTHCGWNSTIESLSSGVPMICWLILGDQLTNYSFEKNGRLALKLMMSRRKENVEQGRRVEEKGKRGYCSRWVIFIEFGKTGEKSMVPSN</sequence>
<evidence type="ECO:0000313" key="3">
    <source>
        <dbReference type="EMBL" id="KAK3023148.1"/>
    </source>
</evidence>
<keyword evidence="2" id="KW-0808">Transferase</keyword>
<dbReference type="FunFam" id="3.40.50.2000:FF:000056">
    <property type="entry name" value="Glycosyltransferase"/>
    <property type="match status" value="1"/>
</dbReference>
<reference evidence="3" key="1">
    <citation type="submission" date="2022-12" db="EMBL/GenBank/DDBJ databases">
        <title>Draft genome assemblies for two species of Escallonia (Escalloniales).</title>
        <authorList>
            <person name="Chanderbali A."/>
            <person name="Dervinis C."/>
            <person name="Anghel I."/>
            <person name="Soltis D."/>
            <person name="Soltis P."/>
            <person name="Zapata F."/>
        </authorList>
    </citation>
    <scope>NUCLEOTIDE SEQUENCE</scope>
    <source>
        <strain evidence="3">UCBG64.0493</strain>
        <tissue evidence="3">Leaf</tissue>
    </source>
</reference>
<accession>A0AA88WAW9</accession>
<organism evidence="3 4">
    <name type="scientific">Escallonia herrerae</name>
    <dbReference type="NCBI Taxonomy" id="1293975"/>
    <lineage>
        <taxon>Eukaryota</taxon>
        <taxon>Viridiplantae</taxon>
        <taxon>Streptophyta</taxon>
        <taxon>Embryophyta</taxon>
        <taxon>Tracheophyta</taxon>
        <taxon>Spermatophyta</taxon>
        <taxon>Magnoliopsida</taxon>
        <taxon>eudicotyledons</taxon>
        <taxon>Gunneridae</taxon>
        <taxon>Pentapetalae</taxon>
        <taxon>asterids</taxon>
        <taxon>campanulids</taxon>
        <taxon>Escalloniales</taxon>
        <taxon>Escalloniaceae</taxon>
        <taxon>Escallonia</taxon>
    </lineage>
</organism>
<comment type="caution">
    <text evidence="3">The sequence shown here is derived from an EMBL/GenBank/DDBJ whole genome shotgun (WGS) entry which is preliminary data.</text>
</comment>
<dbReference type="AlphaFoldDB" id="A0AA88WAW9"/>
<evidence type="ECO:0000256" key="2">
    <source>
        <dbReference type="ARBA" id="ARBA00022679"/>
    </source>
</evidence>
<dbReference type="PANTHER" id="PTHR11926:SF1551">
    <property type="entry name" value="GLYCOSYLTRANSFERASE"/>
    <property type="match status" value="1"/>
</dbReference>
<dbReference type="Pfam" id="PF00201">
    <property type="entry name" value="UDPGT"/>
    <property type="match status" value="1"/>
</dbReference>
<keyword evidence="4" id="KW-1185">Reference proteome</keyword>
<dbReference type="InterPro" id="IPR002213">
    <property type="entry name" value="UDP_glucos_trans"/>
</dbReference>
<protein>
    <recommendedName>
        <fullName evidence="5">Glycosyltransferase</fullName>
    </recommendedName>
</protein>
<dbReference type="Proteomes" id="UP001188597">
    <property type="component" value="Unassembled WGS sequence"/>
</dbReference>
<dbReference type="Gene3D" id="3.40.50.2000">
    <property type="entry name" value="Glycogen Phosphorylase B"/>
    <property type="match status" value="2"/>
</dbReference>
<evidence type="ECO:0000256" key="1">
    <source>
        <dbReference type="ARBA" id="ARBA00009995"/>
    </source>
</evidence>
<dbReference type="PANTHER" id="PTHR11926">
    <property type="entry name" value="GLUCOSYL/GLUCURONOSYL TRANSFERASES"/>
    <property type="match status" value="1"/>
</dbReference>
<dbReference type="GO" id="GO:0080044">
    <property type="term" value="F:quercetin 7-O-glucosyltransferase activity"/>
    <property type="evidence" value="ECO:0007669"/>
    <property type="project" value="TreeGrafter"/>
</dbReference>
<dbReference type="SUPFAM" id="SSF53756">
    <property type="entry name" value="UDP-Glycosyltransferase/glycogen phosphorylase"/>
    <property type="match status" value="1"/>
</dbReference>
<name>A0AA88WAW9_9ASTE</name>
<dbReference type="GO" id="GO:0080043">
    <property type="term" value="F:quercetin 3-O-glucosyltransferase activity"/>
    <property type="evidence" value="ECO:0007669"/>
    <property type="project" value="TreeGrafter"/>
</dbReference>
<dbReference type="CDD" id="cd03784">
    <property type="entry name" value="GT1_Gtf-like"/>
    <property type="match status" value="1"/>
</dbReference>
<dbReference type="EMBL" id="JAVXUP010000675">
    <property type="protein sequence ID" value="KAK3023148.1"/>
    <property type="molecule type" value="Genomic_DNA"/>
</dbReference>
<evidence type="ECO:0008006" key="5">
    <source>
        <dbReference type="Google" id="ProtNLM"/>
    </source>
</evidence>
<proteinExistence type="inferred from homology"/>
<comment type="similarity">
    <text evidence="1">Belongs to the UDP-glycosyltransferase family.</text>
</comment>